<gene>
    <name evidence="1" type="ORF">FWK35_00024938</name>
</gene>
<name>A0A6G0WXA8_APHCR</name>
<dbReference type="EMBL" id="VUJU01008339">
    <property type="protein sequence ID" value="KAF0732198.1"/>
    <property type="molecule type" value="Genomic_DNA"/>
</dbReference>
<protein>
    <recommendedName>
        <fullName evidence="3">HAT C-terminal dimerisation domain-containing protein</fullName>
    </recommendedName>
</protein>
<organism evidence="1 2">
    <name type="scientific">Aphis craccivora</name>
    <name type="common">Cowpea aphid</name>
    <dbReference type="NCBI Taxonomy" id="307492"/>
    <lineage>
        <taxon>Eukaryota</taxon>
        <taxon>Metazoa</taxon>
        <taxon>Ecdysozoa</taxon>
        <taxon>Arthropoda</taxon>
        <taxon>Hexapoda</taxon>
        <taxon>Insecta</taxon>
        <taxon>Pterygota</taxon>
        <taxon>Neoptera</taxon>
        <taxon>Paraneoptera</taxon>
        <taxon>Hemiptera</taxon>
        <taxon>Sternorrhyncha</taxon>
        <taxon>Aphidomorpha</taxon>
        <taxon>Aphidoidea</taxon>
        <taxon>Aphididae</taxon>
        <taxon>Aphidini</taxon>
        <taxon>Aphis</taxon>
        <taxon>Aphis</taxon>
    </lineage>
</organism>
<dbReference type="OrthoDB" id="6630833at2759"/>
<reference evidence="1 2" key="1">
    <citation type="submission" date="2019-08" db="EMBL/GenBank/DDBJ databases">
        <title>Whole genome of Aphis craccivora.</title>
        <authorList>
            <person name="Voronova N.V."/>
            <person name="Shulinski R.S."/>
            <person name="Bandarenka Y.V."/>
            <person name="Zhorov D.G."/>
            <person name="Warner D."/>
        </authorList>
    </citation>
    <scope>NUCLEOTIDE SEQUENCE [LARGE SCALE GENOMIC DNA]</scope>
    <source>
        <strain evidence="1">180601</strain>
        <tissue evidence="1">Whole Body</tissue>
    </source>
</reference>
<dbReference type="AlphaFoldDB" id="A0A6G0WXA8"/>
<proteinExistence type="predicted"/>
<dbReference type="InterPro" id="IPR012337">
    <property type="entry name" value="RNaseH-like_sf"/>
</dbReference>
<evidence type="ECO:0000313" key="2">
    <source>
        <dbReference type="Proteomes" id="UP000478052"/>
    </source>
</evidence>
<accession>A0A6G0WXA8</accession>
<evidence type="ECO:0008006" key="3">
    <source>
        <dbReference type="Google" id="ProtNLM"/>
    </source>
</evidence>
<comment type="caution">
    <text evidence="1">The sequence shown here is derived from an EMBL/GenBank/DDBJ whole genome shotgun (WGS) entry which is preliminary data.</text>
</comment>
<dbReference type="Proteomes" id="UP000478052">
    <property type="component" value="Unassembled WGS sequence"/>
</dbReference>
<dbReference type="SUPFAM" id="SSF53098">
    <property type="entry name" value="Ribonuclease H-like"/>
    <property type="match status" value="1"/>
</dbReference>
<evidence type="ECO:0000313" key="1">
    <source>
        <dbReference type="EMBL" id="KAF0732198.1"/>
    </source>
</evidence>
<sequence>MPIMRLIFLKYNTALPSSASVERLFSIGGDICTKKRSKISDCNFENALLFKINLKNKD</sequence>
<keyword evidence="2" id="KW-1185">Reference proteome</keyword>